<comment type="caution">
    <text evidence="1">The sequence shown here is derived from an EMBL/GenBank/DDBJ whole genome shotgun (WGS) entry which is preliminary data.</text>
</comment>
<dbReference type="EMBL" id="JAFNAA010000343">
    <property type="protein sequence ID" value="MBO1110131.1"/>
    <property type="molecule type" value="Genomic_DNA"/>
</dbReference>
<evidence type="ECO:0000313" key="1">
    <source>
        <dbReference type="EMBL" id="MBO1110131.1"/>
    </source>
</evidence>
<dbReference type="SUPFAM" id="SSF53067">
    <property type="entry name" value="Actin-like ATPase domain"/>
    <property type="match status" value="1"/>
</dbReference>
<dbReference type="Proteomes" id="UP000664658">
    <property type="component" value="Unassembled WGS sequence"/>
</dbReference>
<evidence type="ECO:0000313" key="2">
    <source>
        <dbReference type="Proteomes" id="UP000664658"/>
    </source>
</evidence>
<gene>
    <name evidence="1" type="ORF">J2R62_18635</name>
</gene>
<feature type="non-terminal residue" evidence="1">
    <location>
        <position position="148"/>
    </location>
</feature>
<protein>
    <submittedName>
        <fullName evidence="1">Molecular chaperone</fullName>
    </submittedName>
</protein>
<reference evidence="1" key="1">
    <citation type="submission" date="2021-03" db="EMBL/GenBank/DDBJ databases">
        <title>Plesiomonas shigelloides zfcc0051, isolated from zebrafish feces.</title>
        <authorList>
            <person name="Vanderhoek Z."/>
            <person name="Gaulke C."/>
        </authorList>
    </citation>
    <scope>NUCLEOTIDE SEQUENCE</scope>
    <source>
        <strain evidence="1">Zfcc0051</strain>
    </source>
</reference>
<accession>A0A8I1WA57</accession>
<sequence>FVNAIASNHVPAQAGGYGSANGQVRRNLLHDAAEPAVFGRLLKVYRQRLGYRLVRCAEESEIALSQQASCQTHVDVIAPAHACELQVSDLEEAISKPLRKISELVHDALTCGGGMPDVVYLTGGSARPPLLRALVQQRLRGIPLVSGD</sequence>
<dbReference type="Gene3D" id="3.90.640.10">
    <property type="entry name" value="Actin, Chain A, domain 4"/>
    <property type="match status" value="1"/>
</dbReference>
<feature type="non-terminal residue" evidence="1">
    <location>
        <position position="1"/>
    </location>
</feature>
<organism evidence="1 2">
    <name type="scientific">Plesiomonas shigelloides</name>
    <name type="common">Aeromonas shigelloides</name>
    <dbReference type="NCBI Taxonomy" id="703"/>
    <lineage>
        <taxon>Bacteria</taxon>
        <taxon>Pseudomonadati</taxon>
        <taxon>Pseudomonadota</taxon>
        <taxon>Gammaproteobacteria</taxon>
        <taxon>Enterobacterales</taxon>
        <taxon>Enterobacteriaceae</taxon>
        <taxon>Plesiomonas</taxon>
    </lineage>
</organism>
<dbReference type="Gene3D" id="3.30.420.40">
    <property type="match status" value="1"/>
</dbReference>
<dbReference type="InterPro" id="IPR043129">
    <property type="entry name" value="ATPase_NBD"/>
</dbReference>
<dbReference type="AlphaFoldDB" id="A0A8I1WA57"/>
<proteinExistence type="predicted"/>
<name>A0A8I1WA57_PLESH</name>